<dbReference type="AlphaFoldDB" id="A0A1G6YW01"/>
<evidence type="ECO:0000313" key="1">
    <source>
        <dbReference type="EMBL" id="SDD94481.1"/>
    </source>
</evidence>
<dbReference type="Proteomes" id="UP000199603">
    <property type="component" value="Unassembled WGS sequence"/>
</dbReference>
<dbReference type="GO" id="GO:0016787">
    <property type="term" value="F:hydrolase activity"/>
    <property type="evidence" value="ECO:0007669"/>
    <property type="project" value="UniProtKB-KW"/>
</dbReference>
<dbReference type="InterPro" id="IPR050583">
    <property type="entry name" value="Mycobacterial_A85_antigen"/>
</dbReference>
<reference evidence="1 2" key="1">
    <citation type="submission" date="2016-10" db="EMBL/GenBank/DDBJ databases">
        <authorList>
            <person name="de Groot N.N."/>
        </authorList>
    </citation>
    <scope>NUCLEOTIDE SEQUENCE [LARGE SCALE GENOMIC DNA]</scope>
    <source>
        <strain evidence="1 2">DSM 16957</strain>
    </source>
</reference>
<dbReference type="RefSeq" id="WP_218121256.1">
    <property type="nucleotide sequence ID" value="NZ_FNAG01000011.1"/>
</dbReference>
<evidence type="ECO:0000313" key="2">
    <source>
        <dbReference type="Proteomes" id="UP000199603"/>
    </source>
</evidence>
<dbReference type="Gene3D" id="3.40.50.1820">
    <property type="entry name" value="alpha/beta hydrolase"/>
    <property type="match status" value="1"/>
</dbReference>
<dbReference type="InterPro" id="IPR029058">
    <property type="entry name" value="AB_hydrolase_fold"/>
</dbReference>
<dbReference type="InterPro" id="IPR000801">
    <property type="entry name" value="Esterase-like"/>
</dbReference>
<dbReference type="EMBL" id="FNAG01000011">
    <property type="protein sequence ID" value="SDD94481.1"/>
    <property type="molecule type" value="Genomic_DNA"/>
</dbReference>
<dbReference type="STRING" id="265719.SAMN04488509_11155"/>
<dbReference type="PANTHER" id="PTHR48098:SF6">
    <property type="entry name" value="FERRI-BACILLIBACTIN ESTERASE BESA"/>
    <property type="match status" value="1"/>
</dbReference>
<keyword evidence="2" id="KW-1185">Reference proteome</keyword>
<gene>
    <name evidence="1" type="ORF">SAMN04488509_11155</name>
</gene>
<dbReference type="PANTHER" id="PTHR48098">
    <property type="entry name" value="ENTEROCHELIN ESTERASE-RELATED"/>
    <property type="match status" value="1"/>
</dbReference>
<dbReference type="SUPFAM" id="SSF53474">
    <property type="entry name" value="alpha/beta-Hydrolases"/>
    <property type="match status" value="1"/>
</dbReference>
<protein>
    <submittedName>
        <fullName evidence="1">Predicted hydrolase of the alpha/beta superfamily</fullName>
    </submittedName>
</protein>
<sequence length="332" mass="37043">MNQEEYAVMRQFSVSARLQVLPILLLLSALLMAGLASADGLPAVESGRIERLEFAPAGLAARKVDVWLPAGYPKDAPYATLYMHDGQMLFDAGTTWNGQAWEVERTAGPLIASGALRPFIVVGIWNAGEHRYRDYLPQRVFEAMPEDARARWRAAEREPGQPLFAGPPAADAYVRFLVGELREAIESRYAVSRASQDRFLMGSSMGGLISLYALLERPRHFGGAAALSTHWPGSFDPKDDSFAQVMRAYLRERLPILDRQRIWMDHGTETLDALYPPLQREVDLVFQASPLPPTQWQSREYPGTNHSEQAWAARLADPLRFLLAPDKKLGGP</sequence>
<proteinExistence type="predicted"/>
<name>A0A1G6YW01_9GAMM</name>
<organism evidence="1 2">
    <name type="scientific">Aquimonas voraii</name>
    <dbReference type="NCBI Taxonomy" id="265719"/>
    <lineage>
        <taxon>Bacteria</taxon>
        <taxon>Pseudomonadati</taxon>
        <taxon>Pseudomonadota</taxon>
        <taxon>Gammaproteobacteria</taxon>
        <taxon>Lysobacterales</taxon>
        <taxon>Lysobacteraceae</taxon>
        <taxon>Aquimonas</taxon>
    </lineage>
</organism>
<accession>A0A1G6YW01</accession>
<dbReference type="Pfam" id="PF00756">
    <property type="entry name" value="Esterase"/>
    <property type="match status" value="1"/>
</dbReference>
<keyword evidence="1" id="KW-0378">Hydrolase</keyword>